<accession>A0ABX7H3B3</accession>
<dbReference type="Gene3D" id="3.30.565.10">
    <property type="entry name" value="Histidine kinase-like ATPase, C-terminal domain"/>
    <property type="match status" value="1"/>
</dbReference>
<dbReference type="GeneID" id="93098868"/>
<dbReference type="SUPFAM" id="SSF55874">
    <property type="entry name" value="ATPase domain of HSP90 chaperone/DNA topoisomerase II/histidine kinase"/>
    <property type="match status" value="1"/>
</dbReference>
<sequence>MRVLTADINGIIRELSLNENDILIPLFECVVNAIQAIDECNDRTQGYIDINITRDETQTELFEQYSTYPLQTITVVDNGIGFTDENIESYTRAYSSKKQKLGGKGIGRFAMLSFFENIDIDSTTQISGGFRRKKLHLDRENGFTEELAETKLKERRTSVCLSSLLPKFQKASSKYQQEVMADAVLNHCLLYFINGIAPKIRIIEKDNVIDLKNQFSPKDYIIDEKNISHKGHTFKLSFIKSEKKYHSICLCANNRKVKGKKVTSILPIFSSPIKWNNVDTYFDLFVISEYLDDKVNSSRTDFRFPKEQKEDEIPDIIENEITEKELYHLILDSIQKNFASEIDERRNITKNKVNNYLATDKGLGYRCLSLQASFFDNVPDDISDTKLDELLHEEEYKQSKIVKSKLDKLSNRDYTSKDDYQKLLKEYVALSTDFGRNELAKYVAHRKTIIDLLDKYLQWCDNEKNYEQEQALHNIIYTMGGSSDTIEYDKNNLWLLDDRLVFHRYIYSDKQIRLHAPVEGIAESQKETDIAIYDTSYVYGEKDDYQTVNSVVIFELKRPNRDITYDEFSKQMLDQICGIEEGKTTDYNGKHIALRDHTPITFYYVCDVNAFEGLKNRALKDGYKLTPYNSLFRLVDNCHQEIFTYQTLLINARRRNMIFFKKLGL</sequence>
<gene>
    <name evidence="1" type="ORF">I6J59_11295</name>
</gene>
<name>A0ABX7H3B3_9BACT</name>
<dbReference type="RefSeq" id="WP_027200179.1">
    <property type="nucleotide sequence ID" value="NZ_CP069450.1"/>
</dbReference>
<dbReference type="InterPro" id="IPR036890">
    <property type="entry name" value="HATPase_C_sf"/>
</dbReference>
<protein>
    <submittedName>
        <fullName evidence="1">Sensor histidine kinase</fullName>
    </submittedName>
</protein>
<dbReference type="Proteomes" id="UP000654720">
    <property type="component" value="Chromosome"/>
</dbReference>
<keyword evidence="1" id="KW-0418">Kinase</keyword>
<keyword evidence="1" id="KW-0808">Transferase</keyword>
<reference evidence="1 2" key="1">
    <citation type="submission" date="2021-02" db="EMBL/GenBank/DDBJ databases">
        <title>FDA dAtabase for Regulatory Grade micrObial Sequences (FDA-ARGOS): Supporting development and validation of Infectious Disease Dx tests.</title>
        <authorList>
            <person name="Carlson P."/>
            <person name="Fischbach M."/>
            <person name="Hastie J."/>
            <person name="Bilen M."/>
            <person name="Cheng A."/>
            <person name="Tallon L."/>
            <person name="Sadzewicz L."/>
            <person name="Zhao X."/>
            <person name="Boylan J."/>
            <person name="Ott S."/>
            <person name="Bowen H."/>
            <person name="Vavikolanu K."/>
            <person name="Mehta A."/>
            <person name="Aluvathingal J."/>
            <person name="Nadendla S."/>
            <person name="Yan Y."/>
            <person name="Sichtig H."/>
        </authorList>
    </citation>
    <scope>NUCLEOTIDE SEQUENCE [LARGE SCALE GENOMIC DNA]</scope>
    <source>
        <strain evidence="1 2">FDAARGOS_1229</strain>
    </source>
</reference>
<keyword evidence="2" id="KW-1185">Reference proteome</keyword>
<evidence type="ECO:0000313" key="1">
    <source>
        <dbReference type="EMBL" id="QRO48546.1"/>
    </source>
</evidence>
<dbReference type="EMBL" id="CP069450">
    <property type="protein sequence ID" value="QRO48546.1"/>
    <property type="molecule type" value="Genomic_DNA"/>
</dbReference>
<evidence type="ECO:0000313" key="2">
    <source>
        <dbReference type="Proteomes" id="UP000654720"/>
    </source>
</evidence>
<proteinExistence type="predicted"/>
<dbReference type="Pfam" id="PF13589">
    <property type="entry name" value="HATPase_c_3"/>
    <property type="match status" value="1"/>
</dbReference>
<dbReference type="GO" id="GO:0016301">
    <property type="term" value="F:kinase activity"/>
    <property type="evidence" value="ECO:0007669"/>
    <property type="project" value="UniProtKB-KW"/>
</dbReference>
<organism evidence="1 2">
    <name type="scientific">Butyricimonas virosa</name>
    <dbReference type="NCBI Taxonomy" id="544645"/>
    <lineage>
        <taxon>Bacteria</taxon>
        <taxon>Pseudomonadati</taxon>
        <taxon>Bacteroidota</taxon>
        <taxon>Bacteroidia</taxon>
        <taxon>Bacteroidales</taxon>
        <taxon>Odoribacteraceae</taxon>
        <taxon>Butyricimonas</taxon>
    </lineage>
</organism>